<evidence type="ECO:0000256" key="3">
    <source>
        <dbReference type="ARBA" id="ARBA00010441"/>
    </source>
</evidence>
<evidence type="ECO:0000256" key="8">
    <source>
        <dbReference type="ARBA" id="ARBA00022692"/>
    </source>
</evidence>
<feature type="transmembrane region" description="Helical" evidence="16">
    <location>
        <begin position="129"/>
        <end position="147"/>
    </location>
</feature>
<keyword evidence="6" id="KW-0444">Lipid biosynthesis</keyword>
<keyword evidence="8 16" id="KW-0812">Transmembrane</keyword>
<dbReference type="GO" id="GO:0016020">
    <property type="term" value="C:membrane"/>
    <property type="evidence" value="ECO:0007669"/>
    <property type="project" value="UniProtKB-SubCell"/>
</dbReference>
<sequence>MPAPESLANIPNLLSFARIPLAVVLFVCVVQRWWLAGLLLFLVAAFTDWLDGWWARRFGPLTLVGRNLDTVTDKVLVCGTFVYLAPVPEAGIPTWAAVLVLSRELIVTAVRGVIEATGQKFGADWFGKLKMGFQCAVLIGVFLIQWWRTEGFSADVLALLEPVQLVLFWLMVAATVGSGVQYLVKGHRMLHTAPDRTG</sequence>
<dbReference type="PANTHER" id="PTHR14269:SF62">
    <property type="entry name" value="CDP-DIACYLGLYCEROL--GLYCEROL-3-PHOSPHATE 3-PHOSPHATIDYLTRANSFERASE 1, CHLOROPLASTIC"/>
    <property type="match status" value="1"/>
</dbReference>
<dbReference type="Pfam" id="PF01066">
    <property type="entry name" value="CDP-OH_P_transf"/>
    <property type="match status" value="1"/>
</dbReference>
<dbReference type="KEGG" id="uli:ETAA1_12930"/>
<evidence type="ECO:0000256" key="11">
    <source>
        <dbReference type="ARBA" id="ARBA00023136"/>
    </source>
</evidence>
<evidence type="ECO:0000256" key="14">
    <source>
        <dbReference type="ARBA" id="ARBA00048586"/>
    </source>
</evidence>
<name>A0A517XPD3_9BACT</name>
<dbReference type="PROSITE" id="PS00379">
    <property type="entry name" value="CDP_ALCOHOL_P_TRANSF"/>
    <property type="match status" value="1"/>
</dbReference>
<keyword evidence="11 16" id="KW-0472">Membrane</keyword>
<evidence type="ECO:0000313" key="18">
    <source>
        <dbReference type="Proteomes" id="UP000319576"/>
    </source>
</evidence>
<dbReference type="InterPro" id="IPR050324">
    <property type="entry name" value="CDP-alcohol_PTase-I"/>
</dbReference>
<dbReference type="AlphaFoldDB" id="A0A517XPD3"/>
<evidence type="ECO:0000313" key="17">
    <source>
        <dbReference type="EMBL" id="QDU19369.1"/>
    </source>
</evidence>
<dbReference type="InterPro" id="IPR043130">
    <property type="entry name" value="CDP-OH_PTrfase_TM_dom"/>
</dbReference>
<keyword evidence="7 15" id="KW-0808">Transferase</keyword>
<dbReference type="EC" id="2.7.8.5" evidence="4"/>
<evidence type="ECO:0000256" key="16">
    <source>
        <dbReference type="SAM" id="Phobius"/>
    </source>
</evidence>
<dbReference type="InterPro" id="IPR000462">
    <property type="entry name" value="CDP-OH_P_trans"/>
</dbReference>
<dbReference type="InterPro" id="IPR048254">
    <property type="entry name" value="CDP_ALCOHOL_P_TRANSF_CS"/>
</dbReference>
<feature type="transmembrane region" description="Helical" evidence="16">
    <location>
        <begin position="167"/>
        <end position="184"/>
    </location>
</feature>
<dbReference type="Proteomes" id="UP000319576">
    <property type="component" value="Chromosome"/>
</dbReference>
<evidence type="ECO:0000256" key="4">
    <source>
        <dbReference type="ARBA" id="ARBA00013170"/>
    </source>
</evidence>
<keyword evidence="10" id="KW-0443">Lipid metabolism</keyword>
<comment type="subcellular location">
    <subcellularLocation>
        <location evidence="1">Membrane</location>
        <topology evidence="1">Multi-pass membrane protein</topology>
    </subcellularLocation>
</comment>
<evidence type="ECO:0000256" key="15">
    <source>
        <dbReference type="RuleBase" id="RU003750"/>
    </source>
</evidence>
<gene>
    <name evidence="17" type="primary">pgsA</name>
    <name evidence="17" type="ORF">ETAA1_12930</name>
</gene>
<evidence type="ECO:0000256" key="13">
    <source>
        <dbReference type="ARBA" id="ARBA00023264"/>
    </source>
</evidence>
<evidence type="ECO:0000256" key="10">
    <source>
        <dbReference type="ARBA" id="ARBA00023098"/>
    </source>
</evidence>
<keyword evidence="18" id="KW-1185">Reference proteome</keyword>
<dbReference type="InterPro" id="IPR004570">
    <property type="entry name" value="Phosphatidylglycerol_P_synth"/>
</dbReference>
<dbReference type="EMBL" id="CP036273">
    <property type="protein sequence ID" value="QDU19369.1"/>
    <property type="molecule type" value="Genomic_DNA"/>
</dbReference>
<keyword evidence="9 16" id="KW-1133">Transmembrane helix</keyword>
<keyword evidence="12" id="KW-0594">Phospholipid biosynthesis</keyword>
<comment type="pathway">
    <text evidence="2">Phospholipid metabolism; phosphatidylglycerol biosynthesis; phosphatidylglycerol from CDP-diacylglycerol: step 1/2.</text>
</comment>
<proteinExistence type="inferred from homology"/>
<dbReference type="PIRSF" id="PIRSF000847">
    <property type="entry name" value="Phos_ph_gly_syn"/>
    <property type="match status" value="1"/>
</dbReference>
<evidence type="ECO:0000256" key="6">
    <source>
        <dbReference type="ARBA" id="ARBA00022516"/>
    </source>
</evidence>
<feature type="transmembrane region" description="Helical" evidence="16">
    <location>
        <begin position="20"/>
        <end position="47"/>
    </location>
</feature>
<reference evidence="17 18" key="1">
    <citation type="submission" date="2019-02" db="EMBL/GenBank/DDBJ databases">
        <title>Deep-cultivation of Planctomycetes and their phenomic and genomic characterization uncovers novel biology.</title>
        <authorList>
            <person name="Wiegand S."/>
            <person name="Jogler M."/>
            <person name="Boedeker C."/>
            <person name="Pinto D."/>
            <person name="Vollmers J."/>
            <person name="Rivas-Marin E."/>
            <person name="Kohn T."/>
            <person name="Peeters S.H."/>
            <person name="Heuer A."/>
            <person name="Rast P."/>
            <person name="Oberbeckmann S."/>
            <person name="Bunk B."/>
            <person name="Jeske O."/>
            <person name="Meyerdierks A."/>
            <person name="Storesund J.E."/>
            <person name="Kallscheuer N."/>
            <person name="Luecker S."/>
            <person name="Lage O.M."/>
            <person name="Pohl T."/>
            <person name="Merkel B.J."/>
            <person name="Hornburger P."/>
            <person name="Mueller R.-W."/>
            <person name="Bruemmer F."/>
            <person name="Labrenz M."/>
            <person name="Spormann A.M."/>
            <person name="Op den Camp H."/>
            <person name="Overmann J."/>
            <person name="Amann R."/>
            <person name="Jetten M.S.M."/>
            <person name="Mascher T."/>
            <person name="Medema M.H."/>
            <person name="Devos D.P."/>
            <person name="Kaster A.-K."/>
            <person name="Ovreas L."/>
            <person name="Rohde M."/>
            <person name="Galperin M.Y."/>
            <person name="Jogler C."/>
        </authorList>
    </citation>
    <scope>NUCLEOTIDE SEQUENCE [LARGE SCALE GENOMIC DNA]</scope>
    <source>
        <strain evidence="17 18">ETA_A1</strain>
    </source>
</reference>
<comment type="catalytic activity">
    <reaction evidence="14">
        <text>a CDP-1,2-diacyl-sn-glycerol + sn-glycerol 3-phosphate = a 1,2-diacyl-sn-glycero-3-phospho-(1'-sn-glycero-3'-phosphate) + CMP + H(+)</text>
        <dbReference type="Rhea" id="RHEA:12593"/>
        <dbReference type="ChEBI" id="CHEBI:15378"/>
        <dbReference type="ChEBI" id="CHEBI:57597"/>
        <dbReference type="ChEBI" id="CHEBI:58332"/>
        <dbReference type="ChEBI" id="CHEBI:60110"/>
        <dbReference type="ChEBI" id="CHEBI:60377"/>
        <dbReference type="EC" id="2.7.8.5"/>
    </reaction>
</comment>
<dbReference type="GO" id="GO:0008444">
    <property type="term" value="F:CDP-diacylglycerol-glycerol-3-phosphate 3-phosphatidyltransferase activity"/>
    <property type="evidence" value="ECO:0007669"/>
    <property type="project" value="UniProtKB-EC"/>
</dbReference>
<dbReference type="GO" id="GO:0046474">
    <property type="term" value="P:glycerophospholipid biosynthetic process"/>
    <property type="evidence" value="ECO:0007669"/>
    <property type="project" value="TreeGrafter"/>
</dbReference>
<evidence type="ECO:0000256" key="9">
    <source>
        <dbReference type="ARBA" id="ARBA00022989"/>
    </source>
</evidence>
<evidence type="ECO:0000256" key="1">
    <source>
        <dbReference type="ARBA" id="ARBA00004141"/>
    </source>
</evidence>
<evidence type="ECO:0000256" key="2">
    <source>
        <dbReference type="ARBA" id="ARBA00005042"/>
    </source>
</evidence>
<evidence type="ECO:0000256" key="5">
    <source>
        <dbReference type="ARBA" id="ARBA00014944"/>
    </source>
</evidence>
<comment type="similarity">
    <text evidence="3 15">Belongs to the CDP-alcohol phosphatidyltransferase class-I family.</text>
</comment>
<protein>
    <recommendedName>
        <fullName evidence="5">CDP-diacylglycerol--glycerol-3-phosphate 3-phosphatidyltransferase</fullName>
        <ecNumber evidence="4">2.7.8.5</ecNumber>
    </recommendedName>
</protein>
<accession>A0A517XPD3</accession>
<dbReference type="Gene3D" id="1.20.120.1760">
    <property type="match status" value="1"/>
</dbReference>
<dbReference type="PANTHER" id="PTHR14269">
    <property type="entry name" value="CDP-DIACYLGLYCEROL--GLYCEROL-3-PHOSPHATE 3-PHOSPHATIDYLTRANSFERASE-RELATED"/>
    <property type="match status" value="1"/>
</dbReference>
<evidence type="ECO:0000256" key="7">
    <source>
        <dbReference type="ARBA" id="ARBA00022679"/>
    </source>
</evidence>
<keyword evidence="13" id="KW-1208">Phospholipid metabolism</keyword>
<organism evidence="17 18">
    <name type="scientific">Urbifossiella limnaea</name>
    <dbReference type="NCBI Taxonomy" id="2528023"/>
    <lineage>
        <taxon>Bacteria</taxon>
        <taxon>Pseudomonadati</taxon>
        <taxon>Planctomycetota</taxon>
        <taxon>Planctomycetia</taxon>
        <taxon>Gemmatales</taxon>
        <taxon>Gemmataceae</taxon>
        <taxon>Urbifossiella</taxon>
    </lineage>
</organism>
<evidence type="ECO:0000256" key="12">
    <source>
        <dbReference type="ARBA" id="ARBA00023209"/>
    </source>
</evidence>